<proteinExistence type="predicted"/>
<accession>A0A8T0HN13</accession>
<dbReference type="AlphaFoldDB" id="A0A8T0HN13"/>
<comment type="caution">
    <text evidence="1">The sequence shown here is derived from an EMBL/GenBank/DDBJ whole genome shotgun (WGS) entry which is preliminary data.</text>
</comment>
<dbReference type="Proteomes" id="UP000822688">
    <property type="component" value="Chromosome V"/>
</dbReference>
<reference evidence="1" key="1">
    <citation type="submission" date="2020-06" db="EMBL/GenBank/DDBJ databases">
        <title>WGS assembly of Ceratodon purpureus strain R40.</title>
        <authorList>
            <person name="Carey S.B."/>
            <person name="Jenkins J."/>
            <person name="Shu S."/>
            <person name="Lovell J.T."/>
            <person name="Sreedasyam A."/>
            <person name="Maumus F."/>
            <person name="Tiley G.P."/>
            <person name="Fernandez-Pozo N."/>
            <person name="Barry K."/>
            <person name="Chen C."/>
            <person name="Wang M."/>
            <person name="Lipzen A."/>
            <person name="Daum C."/>
            <person name="Saski C.A."/>
            <person name="Payton A.C."/>
            <person name="Mcbreen J.C."/>
            <person name="Conrad R.E."/>
            <person name="Kollar L.M."/>
            <person name="Olsson S."/>
            <person name="Huttunen S."/>
            <person name="Landis J.B."/>
            <person name="Wickett N.J."/>
            <person name="Johnson M.G."/>
            <person name="Rensing S.A."/>
            <person name="Grimwood J."/>
            <person name="Schmutz J."/>
            <person name="Mcdaniel S.F."/>
        </authorList>
    </citation>
    <scope>NUCLEOTIDE SEQUENCE</scope>
    <source>
        <strain evidence="1">R40</strain>
    </source>
</reference>
<sequence>MTSVRPGVQKNPIQLLQFGYLDYFRSMQLLQNITPNVCNFNVFTLPAAISNKTDQ</sequence>
<organism evidence="1 2">
    <name type="scientific">Ceratodon purpureus</name>
    <name type="common">Fire moss</name>
    <name type="synonym">Dicranum purpureum</name>
    <dbReference type="NCBI Taxonomy" id="3225"/>
    <lineage>
        <taxon>Eukaryota</taxon>
        <taxon>Viridiplantae</taxon>
        <taxon>Streptophyta</taxon>
        <taxon>Embryophyta</taxon>
        <taxon>Bryophyta</taxon>
        <taxon>Bryophytina</taxon>
        <taxon>Bryopsida</taxon>
        <taxon>Dicranidae</taxon>
        <taxon>Pseudoditrichales</taxon>
        <taxon>Ditrichaceae</taxon>
        <taxon>Ceratodon</taxon>
    </lineage>
</organism>
<keyword evidence="2" id="KW-1185">Reference proteome</keyword>
<gene>
    <name evidence="1" type="ORF">KC19_VG075900</name>
</gene>
<evidence type="ECO:0000313" key="1">
    <source>
        <dbReference type="EMBL" id="KAG0572202.1"/>
    </source>
</evidence>
<protein>
    <submittedName>
        <fullName evidence="1">Uncharacterized protein</fullName>
    </submittedName>
</protein>
<evidence type="ECO:0000313" key="2">
    <source>
        <dbReference type="Proteomes" id="UP000822688"/>
    </source>
</evidence>
<dbReference type="EMBL" id="CM026426">
    <property type="protein sequence ID" value="KAG0572202.1"/>
    <property type="molecule type" value="Genomic_DNA"/>
</dbReference>
<name>A0A8T0HN13_CERPU</name>